<organism evidence="1 2">
    <name type="scientific">Streptomyces griseochromogenes</name>
    <dbReference type="NCBI Taxonomy" id="68214"/>
    <lineage>
        <taxon>Bacteria</taxon>
        <taxon>Bacillati</taxon>
        <taxon>Actinomycetota</taxon>
        <taxon>Actinomycetes</taxon>
        <taxon>Kitasatosporales</taxon>
        <taxon>Streptomycetaceae</taxon>
        <taxon>Streptomyces</taxon>
    </lineage>
</organism>
<proteinExistence type="predicted"/>
<protein>
    <recommendedName>
        <fullName evidence="3">FAD-binding domain-containing protein</fullName>
    </recommendedName>
</protein>
<keyword evidence="2" id="KW-1185">Reference proteome</keyword>
<accession>A0ABS4M9Y1</accession>
<name>A0ABS4M9Y1_9ACTN</name>
<evidence type="ECO:0000313" key="2">
    <source>
        <dbReference type="Proteomes" id="UP001519309"/>
    </source>
</evidence>
<sequence length="32" mass="3313">MIHAPKTVLVAGAGIAGPVAYWLNQFGMAATR</sequence>
<gene>
    <name evidence="1" type="ORF">J2Z21_009504</name>
</gene>
<dbReference type="EMBL" id="JAGGLP010000047">
    <property type="protein sequence ID" value="MBP2056486.1"/>
    <property type="molecule type" value="Genomic_DNA"/>
</dbReference>
<reference evidence="1 2" key="1">
    <citation type="submission" date="2021-03" db="EMBL/GenBank/DDBJ databases">
        <title>Genomic Encyclopedia of Type Strains, Phase IV (KMG-IV): sequencing the most valuable type-strain genomes for metagenomic binning, comparative biology and taxonomic classification.</title>
        <authorList>
            <person name="Goeker M."/>
        </authorList>
    </citation>
    <scope>NUCLEOTIDE SEQUENCE [LARGE SCALE GENOMIC DNA]</scope>
    <source>
        <strain evidence="1 2">DSM 40499</strain>
    </source>
</reference>
<comment type="caution">
    <text evidence="1">The sequence shown here is derived from an EMBL/GenBank/DDBJ whole genome shotgun (WGS) entry which is preliminary data.</text>
</comment>
<dbReference type="Proteomes" id="UP001519309">
    <property type="component" value="Unassembled WGS sequence"/>
</dbReference>
<evidence type="ECO:0000313" key="1">
    <source>
        <dbReference type="EMBL" id="MBP2056486.1"/>
    </source>
</evidence>
<evidence type="ECO:0008006" key="3">
    <source>
        <dbReference type="Google" id="ProtNLM"/>
    </source>
</evidence>